<accession>A0A3N6M1U9</accession>
<feature type="region of interest" description="Disordered" evidence="1">
    <location>
        <begin position="88"/>
        <end position="120"/>
    </location>
</feature>
<sequence>MNSTRCFEPSVRSLISRYFPIPGPVEGRRSRTRHDSRRHGRDDRRPRTGRHGFRTTRADSVGVRRRPVRYRTNRLFNARDPIVGSHLYTSRPVFSPTASRPPWTTAPARRSTPFTDVDSPSRRIGRRLAESVDDANRRTGGERGEVNLPIPGIDALVSTTEIDH</sequence>
<evidence type="ECO:0000313" key="2">
    <source>
        <dbReference type="EMBL" id="RQG95707.1"/>
    </source>
</evidence>
<evidence type="ECO:0000313" key="3">
    <source>
        <dbReference type="Proteomes" id="UP000281431"/>
    </source>
</evidence>
<protein>
    <submittedName>
        <fullName evidence="2">Uncharacterized protein</fullName>
    </submittedName>
</protein>
<dbReference type="AlphaFoldDB" id="A0A3N6M1U9"/>
<comment type="caution">
    <text evidence="2">The sequence shown here is derived from an EMBL/GenBank/DDBJ whole genome shotgun (WGS) entry which is preliminary data.</text>
</comment>
<proteinExistence type="predicted"/>
<feature type="compositionally biased region" description="Basic residues" evidence="1">
    <location>
        <begin position="30"/>
        <end position="39"/>
    </location>
</feature>
<feature type="region of interest" description="Disordered" evidence="1">
    <location>
        <begin position="20"/>
        <end position="56"/>
    </location>
</feature>
<keyword evidence="3" id="KW-1185">Reference proteome</keyword>
<reference evidence="2 3" key="1">
    <citation type="submission" date="2018-10" db="EMBL/GenBank/DDBJ databases">
        <title>Natrarchaeobius chitinivorans gen. nov., sp. nov., and Natrarchaeobius haloalkaliphilus sp. nov., alkaliphilic, chitin-utilizing haloarchaea from hypersaline alkaline lakes.</title>
        <authorList>
            <person name="Sorokin D.Y."/>
            <person name="Elcheninov A.G."/>
            <person name="Kostrikina N.A."/>
            <person name="Bale N.J."/>
            <person name="Sinninghe Damste J.S."/>
            <person name="Khijniak T.V."/>
            <person name="Kublanov I.V."/>
            <person name="Toshchakov S.V."/>
        </authorList>
    </citation>
    <scope>NUCLEOTIDE SEQUENCE [LARGE SCALE GENOMIC DNA]</scope>
    <source>
        <strain evidence="2 3">AArcht7</strain>
    </source>
</reference>
<evidence type="ECO:0000256" key="1">
    <source>
        <dbReference type="SAM" id="MobiDB-lite"/>
    </source>
</evidence>
<organism evidence="2 3">
    <name type="scientific">Natrarchaeobius chitinivorans</name>
    <dbReference type="NCBI Taxonomy" id="1679083"/>
    <lineage>
        <taxon>Archaea</taxon>
        <taxon>Methanobacteriati</taxon>
        <taxon>Methanobacteriota</taxon>
        <taxon>Stenosarchaea group</taxon>
        <taxon>Halobacteria</taxon>
        <taxon>Halobacteriales</taxon>
        <taxon>Natrialbaceae</taxon>
        <taxon>Natrarchaeobius</taxon>
    </lineage>
</organism>
<dbReference type="Proteomes" id="UP000281431">
    <property type="component" value="Unassembled WGS sequence"/>
</dbReference>
<gene>
    <name evidence="2" type="ORF">EA472_21315</name>
</gene>
<dbReference type="EMBL" id="REFZ01000030">
    <property type="protein sequence ID" value="RQG95707.1"/>
    <property type="molecule type" value="Genomic_DNA"/>
</dbReference>
<name>A0A3N6M1U9_NATCH</name>